<organism evidence="9 10">
    <name type="scientific">Faecousia intestinalis</name>
    <dbReference type="NCBI Taxonomy" id="3133167"/>
    <lineage>
        <taxon>Bacteria</taxon>
        <taxon>Bacillati</taxon>
        <taxon>Bacillota</taxon>
        <taxon>Clostridia</taxon>
        <taxon>Eubacteriales</taxon>
        <taxon>Oscillospiraceae</taxon>
        <taxon>Faecousia</taxon>
    </lineage>
</organism>
<keyword evidence="5 7" id="KW-0238">DNA-binding</keyword>
<dbReference type="EMBL" id="JBBMFF010000166">
    <property type="protein sequence ID" value="MEQ2510560.1"/>
    <property type="molecule type" value="Genomic_DNA"/>
</dbReference>
<keyword evidence="10" id="KW-1185">Reference proteome</keyword>
<dbReference type="InterPro" id="IPR007159">
    <property type="entry name" value="SpoVT-AbrB_dom"/>
</dbReference>
<feature type="domain" description="SpoVT-AbrB" evidence="8">
    <location>
        <begin position="4"/>
        <end position="46"/>
    </location>
</feature>
<evidence type="ECO:0000256" key="1">
    <source>
        <dbReference type="ARBA" id="ARBA00013860"/>
    </source>
</evidence>
<evidence type="ECO:0000256" key="3">
    <source>
        <dbReference type="ARBA" id="ARBA00022737"/>
    </source>
</evidence>
<dbReference type="RefSeq" id="WP_349135237.1">
    <property type="nucleotide sequence ID" value="NZ_JBBMFF010000166.1"/>
</dbReference>
<dbReference type="Proteomes" id="UP001491552">
    <property type="component" value="Unassembled WGS sequence"/>
</dbReference>
<dbReference type="InterPro" id="IPR038619">
    <property type="entry name" value="MraZ_sf"/>
</dbReference>
<dbReference type="PANTHER" id="PTHR34701:SF1">
    <property type="entry name" value="TRANSCRIPTIONAL REGULATOR MRAZ"/>
    <property type="match status" value="1"/>
</dbReference>
<evidence type="ECO:0000256" key="4">
    <source>
        <dbReference type="ARBA" id="ARBA00023015"/>
    </source>
</evidence>
<name>A0ABV1G582_9FIRM</name>
<comment type="caution">
    <text evidence="9">The sequence shown here is derived from an EMBL/GenBank/DDBJ whole genome shotgun (WGS) entry which is preliminary data.</text>
</comment>
<evidence type="ECO:0000256" key="2">
    <source>
        <dbReference type="ARBA" id="ARBA00022490"/>
    </source>
</evidence>
<evidence type="ECO:0000259" key="8">
    <source>
        <dbReference type="PROSITE" id="PS51740"/>
    </source>
</evidence>
<keyword evidence="2 7" id="KW-0963">Cytoplasm</keyword>
<keyword evidence="4 7" id="KW-0805">Transcription regulation</keyword>
<dbReference type="InterPro" id="IPR003444">
    <property type="entry name" value="MraZ"/>
</dbReference>
<dbReference type="CDD" id="cd16321">
    <property type="entry name" value="MraZ_C"/>
    <property type="match status" value="1"/>
</dbReference>
<evidence type="ECO:0000256" key="6">
    <source>
        <dbReference type="ARBA" id="ARBA00023163"/>
    </source>
</evidence>
<dbReference type="InterPro" id="IPR035642">
    <property type="entry name" value="MraZ_N"/>
</dbReference>
<dbReference type="CDD" id="cd16320">
    <property type="entry name" value="MraZ_N"/>
    <property type="match status" value="1"/>
</dbReference>
<dbReference type="InterPro" id="IPR035644">
    <property type="entry name" value="MraZ_C"/>
</dbReference>
<dbReference type="InterPro" id="IPR037914">
    <property type="entry name" value="SpoVT-AbrB_sf"/>
</dbReference>
<dbReference type="HAMAP" id="MF_01008">
    <property type="entry name" value="MraZ"/>
    <property type="match status" value="1"/>
</dbReference>
<dbReference type="NCBIfam" id="TIGR00242">
    <property type="entry name" value="division/cell wall cluster transcriptional repressor MraZ"/>
    <property type="match status" value="1"/>
</dbReference>
<dbReference type="PROSITE" id="PS51740">
    <property type="entry name" value="SPOVT_ABRB"/>
    <property type="match status" value="2"/>
</dbReference>
<evidence type="ECO:0000313" key="9">
    <source>
        <dbReference type="EMBL" id="MEQ2510560.1"/>
    </source>
</evidence>
<evidence type="ECO:0000256" key="7">
    <source>
        <dbReference type="HAMAP-Rule" id="MF_01008"/>
    </source>
</evidence>
<gene>
    <name evidence="7 9" type="primary">mraZ</name>
    <name evidence="9" type="ORF">WMO66_04730</name>
</gene>
<dbReference type="Gene3D" id="3.40.1550.20">
    <property type="entry name" value="Transcriptional regulator MraZ domain"/>
    <property type="match status" value="1"/>
</dbReference>
<dbReference type="InterPro" id="IPR020603">
    <property type="entry name" value="MraZ_dom"/>
</dbReference>
<dbReference type="Pfam" id="PF02381">
    <property type="entry name" value="MraZ"/>
    <property type="match status" value="2"/>
</dbReference>
<feature type="domain" description="SpoVT-AbrB" evidence="8">
    <location>
        <begin position="72"/>
        <end position="115"/>
    </location>
</feature>
<dbReference type="SUPFAM" id="SSF89447">
    <property type="entry name" value="AbrB/MazE/MraZ-like"/>
    <property type="match status" value="1"/>
</dbReference>
<comment type="similarity">
    <text evidence="7">Belongs to the MraZ family.</text>
</comment>
<evidence type="ECO:0000256" key="5">
    <source>
        <dbReference type="ARBA" id="ARBA00023125"/>
    </source>
</evidence>
<comment type="subunit">
    <text evidence="7">Forms oligomers.</text>
</comment>
<evidence type="ECO:0000313" key="10">
    <source>
        <dbReference type="Proteomes" id="UP001491552"/>
    </source>
</evidence>
<dbReference type="PANTHER" id="PTHR34701">
    <property type="entry name" value="TRANSCRIPTIONAL REGULATOR MRAZ"/>
    <property type="match status" value="1"/>
</dbReference>
<keyword evidence="3" id="KW-0677">Repeat</keyword>
<comment type="subcellular location">
    <subcellularLocation>
        <location evidence="7">Cytoplasm</location>
        <location evidence="7">Nucleoid</location>
    </subcellularLocation>
</comment>
<proteinExistence type="inferred from homology"/>
<keyword evidence="6 7" id="KW-0804">Transcription</keyword>
<accession>A0ABV1G582</accession>
<sequence>MFGKYKHTLDPKGRLFVPAKLREELGSAFYVARSLDPCLTVYTEEEWQRIVERSKAAPSSKARGLRTFFANVVRCEPDKQGRFLLPDDLRKYAGIQQEVYFLGQAGRAEIWAAERYEEEEANVSAEELAALMEEIGI</sequence>
<reference evidence="9 10" key="1">
    <citation type="submission" date="2024-03" db="EMBL/GenBank/DDBJ databases">
        <title>Human intestinal bacterial collection.</title>
        <authorList>
            <person name="Pauvert C."/>
            <person name="Hitch T.C.A."/>
            <person name="Clavel T."/>
        </authorList>
    </citation>
    <scope>NUCLEOTIDE SEQUENCE [LARGE SCALE GENOMIC DNA]</scope>
    <source>
        <strain evidence="9 10">CLA-AA-H192</strain>
    </source>
</reference>
<protein>
    <recommendedName>
        <fullName evidence="1 7">Transcriptional regulator MraZ</fullName>
    </recommendedName>
</protein>